<feature type="compositionally biased region" description="Polar residues" evidence="1">
    <location>
        <begin position="16"/>
        <end position="28"/>
    </location>
</feature>
<reference evidence="2" key="1">
    <citation type="submission" date="2020-07" db="EMBL/GenBank/DDBJ databases">
        <authorList>
            <person name="Lin J."/>
        </authorList>
    </citation>
    <scope>NUCLEOTIDE SEQUENCE</scope>
</reference>
<evidence type="ECO:0000256" key="1">
    <source>
        <dbReference type="SAM" id="MobiDB-lite"/>
    </source>
</evidence>
<name>A0A6V7NFK5_ANACO</name>
<sequence>MLTTSWLRRKSEESSKLQPTSSASSTRQEVAGRSSAKINLEPATTFPKDLTQEHQMKHQTLTLTLTLDPSTSHVDPRFELDLRDLRPETDALTRALQVSLSPSSSTISSPPTPPPPPPPPPPLSSSASSTTLTTPPPPPPPPPLRGRAEVPDASGAGF</sequence>
<feature type="region of interest" description="Disordered" evidence="1">
    <location>
        <begin position="95"/>
        <end position="158"/>
    </location>
</feature>
<dbReference type="AlphaFoldDB" id="A0A6V7NFK5"/>
<dbReference type="EMBL" id="LR862129">
    <property type="protein sequence ID" value="CAD1817343.1"/>
    <property type="molecule type" value="Genomic_DNA"/>
</dbReference>
<feature type="compositionally biased region" description="Pro residues" evidence="1">
    <location>
        <begin position="134"/>
        <end position="144"/>
    </location>
</feature>
<feature type="region of interest" description="Disordered" evidence="1">
    <location>
        <begin position="1"/>
        <end position="55"/>
    </location>
</feature>
<feature type="compositionally biased region" description="Low complexity" evidence="1">
    <location>
        <begin position="124"/>
        <end position="133"/>
    </location>
</feature>
<feature type="compositionally biased region" description="Low complexity" evidence="1">
    <location>
        <begin position="99"/>
        <end position="109"/>
    </location>
</feature>
<gene>
    <name evidence="2" type="ORF">CB5_LOCUS554</name>
</gene>
<protein>
    <submittedName>
        <fullName evidence="2">Uncharacterized protein</fullName>
    </submittedName>
</protein>
<accession>A0A6V7NFK5</accession>
<organism evidence="2">
    <name type="scientific">Ananas comosus var. bracteatus</name>
    <name type="common">red pineapple</name>
    <dbReference type="NCBI Taxonomy" id="296719"/>
    <lineage>
        <taxon>Eukaryota</taxon>
        <taxon>Viridiplantae</taxon>
        <taxon>Streptophyta</taxon>
        <taxon>Embryophyta</taxon>
        <taxon>Tracheophyta</taxon>
        <taxon>Spermatophyta</taxon>
        <taxon>Magnoliopsida</taxon>
        <taxon>Liliopsida</taxon>
        <taxon>Poales</taxon>
        <taxon>Bromeliaceae</taxon>
        <taxon>Bromelioideae</taxon>
        <taxon>Ananas</taxon>
    </lineage>
</organism>
<feature type="compositionally biased region" description="Pro residues" evidence="1">
    <location>
        <begin position="110"/>
        <end position="123"/>
    </location>
</feature>
<proteinExistence type="predicted"/>
<evidence type="ECO:0000313" key="2">
    <source>
        <dbReference type="EMBL" id="CAD1817343.1"/>
    </source>
</evidence>